<keyword evidence="2" id="KW-0012">Acyltransferase</keyword>
<dbReference type="GO" id="GO:0016747">
    <property type="term" value="F:acyltransferase activity, transferring groups other than amino-acyl groups"/>
    <property type="evidence" value="ECO:0007669"/>
    <property type="project" value="InterPro"/>
</dbReference>
<dbReference type="CDD" id="cd04301">
    <property type="entry name" value="NAT_SF"/>
    <property type="match status" value="1"/>
</dbReference>
<dbReference type="Proteomes" id="UP000216339">
    <property type="component" value="Unassembled WGS sequence"/>
</dbReference>
<dbReference type="EMBL" id="MQWD01000001">
    <property type="protein sequence ID" value="PAP76183.1"/>
    <property type="molecule type" value="Genomic_DNA"/>
</dbReference>
<dbReference type="PANTHER" id="PTHR43877">
    <property type="entry name" value="AMINOALKYLPHOSPHONATE N-ACETYLTRANSFERASE-RELATED-RELATED"/>
    <property type="match status" value="1"/>
</dbReference>
<dbReference type="PROSITE" id="PS51186">
    <property type="entry name" value="GNAT"/>
    <property type="match status" value="1"/>
</dbReference>
<dbReference type="RefSeq" id="WP_095509829.1">
    <property type="nucleotide sequence ID" value="NZ_MQWD01000001.1"/>
</dbReference>
<evidence type="ECO:0000313" key="5">
    <source>
        <dbReference type="Proteomes" id="UP000216339"/>
    </source>
</evidence>
<organism evidence="4 5">
    <name type="scientific">Rubrivirga marina</name>
    <dbReference type="NCBI Taxonomy" id="1196024"/>
    <lineage>
        <taxon>Bacteria</taxon>
        <taxon>Pseudomonadati</taxon>
        <taxon>Rhodothermota</taxon>
        <taxon>Rhodothermia</taxon>
        <taxon>Rhodothermales</taxon>
        <taxon>Rubricoccaceae</taxon>
        <taxon>Rubrivirga</taxon>
    </lineage>
</organism>
<dbReference type="InterPro" id="IPR050832">
    <property type="entry name" value="Bact_Acetyltransf"/>
</dbReference>
<sequence length="143" mass="15440">MEGLEIRILGPGDLGVLADVDPDTFDGPVDPRWAEAALVAPDQHLAVALDGTRVVGFAMGIRVVEPDKAPVLYVDEVGTADAYQRRGIATALMKALLDHARALDCTTVWLMTEEENEPARAFYAAIGGTEEQRPVYITFDLTA</sequence>
<dbReference type="OrthoDB" id="9796129at2"/>
<accession>A0A271IY87</accession>
<evidence type="ECO:0000256" key="1">
    <source>
        <dbReference type="ARBA" id="ARBA00022679"/>
    </source>
</evidence>
<dbReference type="SUPFAM" id="SSF55729">
    <property type="entry name" value="Acyl-CoA N-acyltransferases (Nat)"/>
    <property type="match status" value="1"/>
</dbReference>
<dbReference type="InterPro" id="IPR016181">
    <property type="entry name" value="Acyl_CoA_acyltransferase"/>
</dbReference>
<evidence type="ECO:0000256" key="2">
    <source>
        <dbReference type="ARBA" id="ARBA00023315"/>
    </source>
</evidence>
<protein>
    <recommendedName>
        <fullName evidence="3">N-acetyltransferase domain-containing protein</fullName>
    </recommendedName>
</protein>
<evidence type="ECO:0000313" key="4">
    <source>
        <dbReference type="EMBL" id="PAP76183.1"/>
    </source>
</evidence>
<keyword evidence="1" id="KW-0808">Transferase</keyword>
<name>A0A271IY87_9BACT</name>
<dbReference type="InterPro" id="IPR000182">
    <property type="entry name" value="GNAT_dom"/>
</dbReference>
<evidence type="ECO:0000259" key="3">
    <source>
        <dbReference type="PROSITE" id="PS51186"/>
    </source>
</evidence>
<dbReference type="Pfam" id="PF00583">
    <property type="entry name" value="Acetyltransf_1"/>
    <property type="match status" value="1"/>
</dbReference>
<comment type="caution">
    <text evidence="4">The sequence shown here is derived from an EMBL/GenBank/DDBJ whole genome shotgun (WGS) entry which is preliminary data.</text>
</comment>
<keyword evidence="5" id="KW-1185">Reference proteome</keyword>
<proteinExistence type="predicted"/>
<dbReference type="Gene3D" id="3.40.630.30">
    <property type="match status" value="1"/>
</dbReference>
<dbReference type="AlphaFoldDB" id="A0A271IY87"/>
<reference evidence="4 5" key="1">
    <citation type="submission" date="2016-11" db="EMBL/GenBank/DDBJ databases">
        <title>Study of marine rhodopsin-containing bacteria.</title>
        <authorList>
            <person name="Yoshizawa S."/>
            <person name="Kumagai Y."/>
            <person name="Kogure K."/>
        </authorList>
    </citation>
    <scope>NUCLEOTIDE SEQUENCE [LARGE SCALE GENOMIC DNA]</scope>
    <source>
        <strain evidence="4 5">SAORIC-28</strain>
    </source>
</reference>
<feature type="domain" description="N-acetyltransferase" evidence="3">
    <location>
        <begin position="4"/>
        <end position="143"/>
    </location>
</feature>
<gene>
    <name evidence="4" type="ORF">BSZ37_06860</name>
</gene>